<evidence type="ECO:0000256" key="1">
    <source>
        <dbReference type="PROSITE-ProRule" id="PRU00259"/>
    </source>
</evidence>
<dbReference type="PROSITE" id="PS50176">
    <property type="entry name" value="ARM_REPEAT"/>
    <property type="match status" value="1"/>
</dbReference>
<dbReference type="InterPro" id="IPR000225">
    <property type="entry name" value="Armadillo"/>
</dbReference>
<dbReference type="InterPro" id="IPR011989">
    <property type="entry name" value="ARM-like"/>
</dbReference>
<sequence>MKDRREQLLDQQNWDEVTFINDYSSLMGYLYMAIKGLGFLVLTWTTVVLLGGFVSMLHSKDFWCLTFITLVQTAGIFDVVLNEKLRYIADAVIALFGVEFMCMLGDSDPLLVNSTRFVFACIFLFVQILVLTVVLCPLAIIYVFGILMSGGISLWRLVSHDYSNPEAMGVAPNLPRALDTLYYIAVLQGVLFCYRFILRLPQNTLVKKVVRDEYKCSNSEVQVVSKYLCETRRGCEKDPSFAKGRNLITVAVDKIGSNSPIDCISGVKMLYTSICIGERKLECLIQDSDDYCKQRDIISGQHMVMKHLILSTPSSRHVLQKLLETLGLRGIHDREARYHAAMIVERLAFNINLEEFAPGIQHISSLITPLQEYTRAEPYQREYEKHLFLNPSLASGDDATGELGKAYKALLLQGMCILQNLAANGKNCRVISETPDLVSKIMAPVTFDLLHHTTEDHGAWSDVVEGSVKVLGQLTSASGETGTKLRREISSNEGAMSTLRRILSCNKCNEELQQRAIWVLANLYTDTAESNGSKDFILPKKESSNRDDFVRMLMDIFMSINKCSSSIREYAGEVLSEICFHGRTSDAKIVIPATGHATNLTGVLLRDKNQTCKQAAAAILNHLFTHYIKDVEYLGGLKKAILEVIGEILCRGDETHNEKIQLAKPETNKEGLLYYGPGKGISSSTSSGPQNNEKNVNGEILLCRYKTRNGNHGSDKPESDVESLLDNGQGKRIISSSSSHLQNDEKRVLGKIFSSRGKTLKEEDAEDGSAKQKIDIEGQCDGTEDINEQDKMEERFQAVVKSNMSVNLLSSLLSLCGMVYDMMPKSDLAPLLDASSFINKLKEVVVKKCDPPQVSNLLLCKAISKMVISLMAHRCSMLIKPGDLEGLIEALSGASKNMLDLDQSMVFHCASRSFATTLSKVDRYTHVATPSKLDRCTLASLVKKLHDMTSAFSQQVGANL</sequence>
<feature type="repeat" description="ARM" evidence="1">
    <location>
        <begin position="494"/>
        <end position="523"/>
    </location>
</feature>
<dbReference type="Proteomes" id="UP000324705">
    <property type="component" value="Chromosome 6B"/>
</dbReference>
<dbReference type="PANTHER" id="PTHR33115:SF58">
    <property type="entry name" value="CONDENSIN COMPLEX SUBUNIT 1 C-TERMINAL DOMAIN-CONTAINING PROTEIN"/>
    <property type="match status" value="1"/>
</dbReference>
<dbReference type="InterPro" id="IPR016024">
    <property type="entry name" value="ARM-type_fold"/>
</dbReference>
<evidence type="ECO:0000313" key="4">
    <source>
        <dbReference type="Proteomes" id="UP000324705"/>
    </source>
</evidence>
<dbReference type="SUPFAM" id="SSF48371">
    <property type="entry name" value="ARM repeat"/>
    <property type="match status" value="1"/>
</dbReference>
<accession>A0A9R0YDE7</accession>
<feature type="transmembrane region" description="Helical" evidence="2">
    <location>
        <begin position="29"/>
        <end position="50"/>
    </location>
</feature>
<feature type="transmembrane region" description="Helical" evidence="2">
    <location>
        <begin position="62"/>
        <end position="81"/>
    </location>
</feature>
<dbReference type="Gene3D" id="1.25.10.10">
    <property type="entry name" value="Leucine-rich Repeat Variant"/>
    <property type="match status" value="1"/>
</dbReference>
<keyword evidence="2" id="KW-0812">Transmembrane</keyword>
<dbReference type="EMBL" id="LT934122">
    <property type="protein sequence ID" value="VAI52394.1"/>
    <property type="molecule type" value="Genomic_DNA"/>
</dbReference>
<protein>
    <submittedName>
        <fullName evidence="3">Uncharacterized protein</fullName>
    </submittedName>
</protein>
<reference evidence="3 4" key="1">
    <citation type="submission" date="2017-09" db="EMBL/GenBank/DDBJ databases">
        <authorList>
            <consortium name="International Durum Wheat Genome Sequencing Consortium (IDWGSC)"/>
            <person name="Milanesi L."/>
        </authorList>
    </citation>
    <scope>NUCLEOTIDE SEQUENCE [LARGE SCALE GENOMIC DNA]</scope>
    <source>
        <strain evidence="4">cv. Svevo</strain>
    </source>
</reference>
<keyword evidence="4" id="KW-1185">Reference proteome</keyword>
<dbReference type="PANTHER" id="PTHR33115">
    <property type="entry name" value="ARM REPEAT SUPERFAMILY PROTEIN"/>
    <property type="match status" value="1"/>
</dbReference>
<organism evidence="3 4">
    <name type="scientific">Triticum turgidum subsp. durum</name>
    <name type="common">Durum wheat</name>
    <name type="synonym">Triticum durum</name>
    <dbReference type="NCBI Taxonomy" id="4567"/>
    <lineage>
        <taxon>Eukaryota</taxon>
        <taxon>Viridiplantae</taxon>
        <taxon>Streptophyta</taxon>
        <taxon>Embryophyta</taxon>
        <taxon>Tracheophyta</taxon>
        <taxon>Spermatophyta</taxon>
        <taxon>Magnoliopsida</taxon>
        <taxon>Liliopsida</taxon>
        <taxon>Poales</taxon>
        <taxon>Poaceae</taxon>
        <taxon>BOP clade</taxon>
        <taxon>Pooideae</taxon>
        <taxon>Triticodae</taxon>
        <taxon>Triticeae</taxon>
        <taxon>Triticinae</taxon>
        <taxon>Triticum</taxon>
    </lineage>
</organism>
<feature type="transmembrane region" description="Helical" evidence="2">
    <location>
        <begin position="117"/>
        <end position="147"/>
    </location>
</feature>
<dbReference type="Gramene" id="TRITD6Bv1G000940.1">
    <property type="protein sequence ID" value="TRITD6Bv1G000940.1"/>
    <property type="gene ID" value="TRITD6Bv1G000940"/>
</dbReference>
<name>A0A9R0YDE7_TRITD</name>
<dbReference type="OMA" id="GDETHNE"/>
<gene>
    <name evidence="3" type="ORF">TRITD_6Bv1G000940</name>
</gene>
<keyword evidence="2" id="KW-1133">Transmembrane helix</keyword>
<keyword evidence="2" id="KW-0472">Membrane</keyword>
<dbReference type="AlphaFoldDB" id="A0A9R0YDE7"/>
<evidence type="ECO:0000313" key="3">
    <source>
        <dbReference type="EMBL" id="VAI52394.1"/>
    </source>
</evidence>
<evidence type="ECO:0000256" key="2">
    <source>
        <dbReference type="SAM" id="Phobius"/>
    </source>
</evidence>
<proteinExistence type="predicted"/>